<feature type="compositionally biased region" description="Acidic residues" evidence="1">
    <location>
        <begin position="581"/>
        <end position="592"/>
    </location>
</feature>
<feature type="compositionally biased region" description="Polar residues" evidence="1">
    <location>
        <begin position="1297"/>
        <end position="1313"/>
    </location>
</feature>
<feature type="compositionally biased region" description="Low complexity" evidence="1">
    <location>
        <begin position="1082"/>
        <end position="1094"/>
    </location>
</feature>
<dbReference type="GO" id="GO:0003677">
    <property type="term" value="F:DNA binding"/>
    <property type="evidence" value="ECO:0007669"/>
    <property type="project" value="InterPro"/>
</dbReference>
<dbReference type="InterPro" id="IPR036420">
    <property type="entry name" value="BRCT_dom_sf"/>
</dbReference>
<feature type="compositionally biased region" description="Basic residues" evidence="1">
    <location>
        <begin position="1066"/>
        <end position="1076"/>
    </location>
</feature>
<dbReference type="PANTHER" id="PTHR14625:SF3">
    <property type="entry name" value="MICROCEPHALIN"/>
    <property type="match status" value="1"/>
</dbReference>
<proteinExistence type="predicted"/>
<feature type="compositionally biased region" description="Low complexity" evidence="1">
    <location>
        <begin position="276"/>
        <end position="286"/>
    </location>
</feature>
<feature type="compositionally biased region" description="Polar residues" evidence="1">
    <location>
        <begin position="1448"/>
        <end position="1463"/>
    </location>
</feature>
<dbReference type="CDD" id="cd17716">
    <property type="entry name" value="BRCT_microcephalin_rpt1"/>
    <property type="match status" value="1"/>
</dbReference>
<evidence type="ECO:0000313" key="4">
    <source>
        <dbReference type="Proteomes" id="UP000184383"/>
    </source>
</evidence>
<feature type="compositionally biased region" description="Basic and acidic residues" evidence="1">
    <location>
        <begin position="555"/>
        <end position="580"/>
    </location>
</feature>
<feature type="compositionally biased region" description="Polar residues" evidence="1">
    <location>
        <begin position="448"/>
        <end position="463"/>
    </location>
</feature>
<organism evidence="3 4">
    <name type="scientific">Aspergillus wentii DTO 134E9</name>
    <dbReference type="NCBI Taxonomy" id="1073089"/>
    <lineage>
        <taxon>Eukaryota</taxon>
        <taxon>Fungi</taxon>
        <taxon>Dikarya</taxon>
        <taxon>Ascomycota</taxon>
        <taxon>Pezizomycotina</taxon>
        <taxon>Eurotiomycetes</taxon>
        <taxon>Eurotiomycetidae</taxon>
        <taxon>Eurotiales</taxon>
        <taxon>Aspergillaceae</taxon>
        <taxon>Aspergillus</taxon>
        <taxon>Aspergillus subgen. Cremei</taxon>
    </lineage>
</organism>
<dbReference type="EMBL" id="KV878209">
    <property type="protein sequence ID" value="OJJ40965.1"/>
    <property type="molecule type" value="Genomic_DNA"/>
</dbReference>
<feature type="compositionally biased region" description="Basic and acidic residues" evidence="1">
    <location>
        <begin position="593"/>
        <end position="609"/>
    </location>
</feature>
<feature type="compositionally biased region" description="Acidic residues" evidence="1">
    <location>
        <begin position="683"/>
        <end position="692"/>
    </location>
</feature>
<dbReference type="OrthoDB" id="2384350at2759"/>
<feature type="compositionally biased region" description="Acidic residues" evidence="1">
    <location>
        <begin position="713"/>
        <end position="735"/>
    </location>
</feature>
<feature type="compositionally biased region" description="Acidic residues" evidence="1">
    <location>
        <begin position="1243"/>
        <end position="1271"/>
    </location>
</feature>
<feature type="region of interest" description="Disordered" evidence="1">
    <location>
        <begin position="899"/>
        <end position="1464"/>
    </location>
</feature>
<feature type="region of interest" description="Disordered" evidence="1">
    <location>
        <begin position="1"/>
        <end position="883"/>
    </location>
</feature>
<feature type="compositionally biased region" description="Low complexity" evidence="1">
    <location>
        <begin position="39"/>
        <end position="48"/>
    </location>
</feature>
<dbReference type="Proteomes" id="UP000184383">
    <property type="component" value="Unassembled WGS sequence"/>
</dbReference>
<sequence>MARAAVIPKSPPKRATRGRPKGSTTETAASKARARKKASTPATATTAAQRKRGAARTTTSNVDDDSDDATDDEIGVIQPKEKPKGAKGRGRPAGSTTSAGTGRGRKAAPAPAPAAESGSDDDDEDELAHTDSAPKKRGRPKAKPAAKSEPAPKPRGRPRAGTASKQSKAADTEKETLRKNTRANKILDSSVDETNPRQMIISTNSTLMRSNMLRGPAKKKTVTFQDPSGSESEDMEELAAPAAGRRRAASTSTRQPGLASKPVRKPGATSGRGRKPAAAAKGAAKPLSPKKDKQVAKSLSAFAGSDGEDDELSGAKDQFKLTVHSPFKHGSENTGLGSPVRRINFTPKKGPKTVDENGEPTNLNAKPMDFSESLFMSSPAKRPSASPFAFTMKETPRRGGFTVGNEAKPISQPNFTPTQDSPLKSSPKKARLETPRHGGLSFLDDSRPMSQPNFTPGHNSPLKTSPKKGNLGASFSLTPSKASSTPLVTRASLLQSPAKRSFSPFKSSLFARQQPLPEKAETMEEHDVEDEISTTPKTVDSPLTPKGLSQVDIETPEKTMDEVSREIDEQLAPEPEHEPEVAMEDDVEEDAELDQHLEDAAENAEHQAVEVDEGESEEEPENAAEELMEEDHNELPDAPEYQEIDDQEEVEEEDEMDDMAMVSSEPGHDSPSPVHAEEHIEHEVDDAPEDVESEHVEQAEEVEDEREIHDVENVEYDEDATEDEPLEDVQDDVQDVADHFSHHEEVAEDTAESYVPDHIENNMEDPAEESSEELAADVVDNDSEVEQSPSARPKQAEPEPETEQVDYELDEASAGDDNDEVEPEAPVQLETGHEVHEDVFDEAPVTSQTPQRNSRVAAPQVPAREQHTPEPFVQQPNHDEDSYYSDVEFFDDDEPTLVAIDENEQYMQTPGRTSRRTPRRTPGRTPRRISRRVSRRASQYAAQESEPVRSAPREAPRPPPVLSPPAREPTMESAEPEVVPGITANEEDENRRESRRISQRIHEGIWRRISDHSFQESPHEAETFTPPVPSPAHELAIEPTEPELAPGTDVNVEDEGRRVSQPISRRISHPLPRRVSQHVVQESEPARSSPEAEPLQPVPSFPVRELIDNHDNDTESMESAEPDVAPDTTMDMENEGPPAEEISMPQTPTRQTPRRKSKTRRSLFDNAPRFTPLANQMSQWKTISPDKAQPRRSGRRGVFSIGGIPKPSRHAPRKSAEISYPDISRHSLAGVESLFDEPPVQDSENEQLDTEIYQDQEQEQEPEVSQDDALETETPQRQPMSEIFEEPKSAITEANEDQGSVYDQSPLASSVNHYSAPPTPSAHDGSEDEKENDDENVPPPAPATPTQKTIVPPQTFHTVSKVPLKPEGEVSPLKMPRKRGYSISNTSPVRSSPRIRNSMFSPRNPEPPSFSPRKSPRIEEPTTPKRRSSSVRKSVNGKESAQKRAATRSPSPAKTPRRNTNAGEQALGGAIVHVDVHTTEGEDASGIFVELLQQMGARCVKNWSWNPRASPTPADSADPSSKVGITHVVFKDGGVRTLEKVRQAGGLVKCVGVGWVLDCERENKWLDEAQYAVDSSIIPRGGAKRRKSMEPRALSNVNGTLVKVDSATASASGRRSGADWDTMEDFMRHTPPLGRDEPSTPQKNKKHDDDYYQVPKTPGPGFNLDNIGMSPATPFYLTQQAKLVQQTCPAKQTRQGLFSTSSAVDDESSKRMRFKLDAARRKSLAFKPRVGSPLVE</sequence>
<protein>
    <recommendedName>
        <fullName evidence="2">BRCT domain-containing protein</fullName>
    </recommendedName>
</protein>
<dbReference type="PRINTS" id="PR00929">
    <property type="entry name" value="ATHOOK"/>
</dbReference>
<feature type="compositionally biased region" description="Polar residues" evidence="1">
    <location>
        <begin position="411"/>
        <end position="424"/>
    </location>
</feature>
<feature type="compositionally biased region" description="Basic and acidic residues" evidence="1">
    <location>
        <begin position="736"/>
        <end position="745"/>
    </location>
</feature>
<feature type="domain" description="BRCT" evidence="2">
    <location>
        <begin position="1526"/>
        <end position="1573"/>
    </location>
</feature>
<feature type="compositionally biased region" description="Basic residues" evidence="1">
    <location>
        <begin position="135"/>
        <end position="144"/>
    </location>
</feature>
<dbReference type="InterPro" id="IPR017956">
    <property type="entry name" value="AT_hook_DNA-bd_motif"/>
</dbReference>
<feature type="compositionally biased region" description="Pro residues" evidence="1">
    <location>
        <begin position="957"/>
        <end position="967"/>
    </location>
</feature>
<feature type="region of interest" description="Disordered" evidence="1">
    <location>
        <begin position="1608"/>
        <end position="1650"/>
    </location>
</feature>
<keyword evidence="4" id="KW-1185">Reference proteome</keyword>
<dbReference type="STRING" id="1073089.A0A1L9S1B4"/>
<feature type="compositionally biased region" description="Acidic residues" evidence="1">
    <location>
        <begin position="610"/>
        <end position="632"/>
    </location>
</feature>
<feature type="compositionally biased region" description="Polar residues" evidence="1">
    <location>
        <begin position="473"/>
        <end position="495"/>
    </location>
</feature>
<accession>A0A1L9S1B4</accession>
<dbReference type="GO" id="GO:0000278">
    <property type="term" value="P:mitotic cell cycle"/>
    <property type="evidence" value="ECO:0007669"/>
    <property type="project" value="TreeGrafter"/>
</dbReference>
<feature type="compositionally biased region" description="Basic residues" evidence="1">
    <location>
        <begin position="11"/>
        <end position="20"/>
    </location>
</feature>
<feature type="compositionally biased region" description="Basic residues" evidence="1">
    <location>
        <begin position="913"/>
        <end position="935"/>
    </location>
</feature>
<dbReference type="VEuPathDB" id="FungiDB:ASPWEDRAFT_23092"/>
<feature type="compositionally biased region" description="Low complexity" evidence="1">
    <location>
        <begin position="107"/>
        <end position="117"/>
    </location>
</feature>
<feature type="compositionally biased region" description="Acidic residues" evidence="1">
    <location>
        <begin position="62"/>
        <end position="74"/>
    </location>
</feature>
<dbReference type="GeneID" id="63748289"/>
<feature type="compositionally biased region" description="Acidic residues" evidence="1">
    <location>
        <begin position="762"/>
        <end position="785"/>
    </location>
</feature>
<feature type="compositionally biased region" description="Acidic residues" evidence="1">
    <location>
        <begin position="1326"/>
        <end position="1336"/>
    </location>
</feature>
<gene>
    <name evidence="3" type="ORF">ASPWEDRAFT_23092</name>
</gene>
<dbReference type="RefSeq" id="XP_040694641.1">
    <property type="nucleotide sequence ID" value="XM_040832441.1"/>
</dbReference>
<feature type="compositionally biased region" description="Acidic residues" evidence="1">
    <location>
        <begin position="798"/>
        <end position="823"/>
    </location>
</feature>
<feature type="compositionally biased region" description="Basic and acidic residues" evidence="1">
    <location>
        <begin position="168"/>
        <end position="178"/>
    </location>
</feature>
<feature type="compositionally biased region" description="Polar residues" evidence="1">
    <location>
        <begin position="192"/>
        <end position="209"/>
    </location>
</feature>
<dbReference type="InterPro" id="IPR001357">
    <property type="entry name" value="BRCT_dom"/>
</dbReference>
<evidence type="ECO:0000313" key="3">
    <source>
        <dbReference type="EMBL" id="OJJ40965.1"/>
    </source>
</evidence>
<dbReference type="InterPro" id="IPR022047">
    <property type="entry name" value="Microcephalin-like"/>
</dbReference>
<feature type="compositionally biased region" description="Basic residues" evidence="1">
    <location>
        <begin position="1152"/>
        <end position="1161"/>
    </location>
</feature>
<evidence type="ECO:0000256" key="1">
    <source>
        <dbReference type="SAM" id="MobiDB-lite"/>
    </source>
</evidence>
<evidence type="ECO:0000259" key="2">
    <source>
        <dbReference type="PROSITE" id="PS50172"/>
    </source>
</evidence>
<name>A0A1L9S1B4_ASPWE</name>
<dbReference type="PANTHER" id="PTHR14625">
    <property type="entry name" value="MICROCEPHALIN"/>
    <property type="match status" value="1"/>
</dbReference>
<feature type="compositionally biased region" description="Basic and acidic residues" evidence="1">
    <location>
        <begin position="989"/>
        <end position="1022"/>
    </location>
</feature>
<feature type="compositionally biased region" description="Polar residues" evidence="1">
    <location>
        <begin position="1173"/>
        <end position="1182"/>
    </location>
</feature>
<feature type="compositionally biased region" description="Polar residues" evidence="1">
    <location>
        <begin position="1382"/>
        <end position="1401"/>
    </location>
</feature>
<feature type="compositionally biased region" description="Polar residues" evidence="1">
    <location>
        <begin position="845"/>
        <end position="854"/>
    </location>
</feature>
<reference evidence="4" key="1">
    <citation type="journal article" date="2017" name="Genome Biol.">
        <title>Comparative genomics reveals high biological diversity and specific adaptations in the industrially and medically important fungal genus Aspergillus.</title>
        <authorList>
            <person name="de Vries R.P."/>
            <person name="Riley R."/>
            <person name="Wiebenga A."/>
            <person name="Aguilar-Osorio G."/>
            <person name="Amillis S."/>
            <person name="Uchima C.A."/>
            <person name="Anderluh G."/>
            <person name="Asadollahi M."/>
            <person name="Askin M."/>
            <person name="Barry K."/>
            <person name="Battaglia E."/>
            <person name="Bayram O."/>
            <person name="Benocci T."/>
            <person name="Braus-Stromeyer S.A."/>
            <person name="Caldana C."/>
            <person name="Canovas D."/>
            <person name="Cerqueira G.C."/>
            <person name="Chen F."/>
            <person name="Chen W."/>
            <person name="Choi C."/>
            <person name="Clum A."/>
            <person name="Dos Santos R.A."/>
            <person name="Damasio A.R."/>
            <person name="Diallinas G."/>
            <person name="Emri T."/>
            <person name="Fekete E."/>
            <person name="Flipphi M."/>
            <person name="Freyberg S."/>
            <person name="Gallo A."/>
            <person name="Gournas C."/>
            <person name="Habgood R."/>
            <person name="Hainaut M."/>
            <person name="Harispe M.L."/>
            <person name="Henrissat B."/>
            <person name="Hilden K.S."/>
            <person name="Hope R."/>
            <person name="Hossain A."/>
            <person name="Karabika E."/>
            <person name="Karaffa L."/>
            <person name="Karanyi Z."/>
            <person name="Krasevec N."/>
            <person name="Kuo A."/>
            <person name="Kusch H."/>
            <person name="LaButti K."/>
            <person name="Lagendijk E.L."/>
            <person name="Lapidus A."/>
            <person name="Levasseur A."/>
            <person name="Lindquist E."/>
            <person name="Lipzen A."/>
            <person name="Logrieco A.F."/>
            <person name="MacCabe A."/>
            <person name="Maekelae M.R."/>
            <person name="Malavazi I."/>
            <person name="Melin P."/>
            <person name="Meyer V."/>
            <person name="Mielnichuk N."/>
            <person name="Miskei M."/>
            <person name="Molnar A.P."/>
            <person name="Mule G."/>
            <person name="Ngan C.Y."/>
            <person name="Orejas M."/>
            <person name="Orosz E."/>
            <person name="Ouedraogo J.P."/>
            <person name="Overkamp K.M."/>
            <person name="Park H.-S."/>
            <person name="Perrone G."/>
            <person name="Piumi F."/>
            <person name="Punt P.J."/>
            <person name="Ram A.F."/>
            <person name="Ramon A."/>
            <person name="Rauscher S."/>
            <person name="Record E."/>
            <person name="Riano-Pachon D.M."/>
            <person name="Robert V."/>
            <person name="Roehrig J."/>
            <person name="Ruller R."/>
            <person name="Salamov A."/>
            <person name="Salih N.S."/>
            <person name="Samson R.A."/>
            <person name="Sandor E."/>
            <person name="Sanguinetti M."/>
            <person name="Schuetze T."/>
            <person name="Sepcic K."/>
            <person name="Shelest E."/>
            <person name="Sherlock G."/>
            <person name="Sophianopoulou V."/>
            <person name="Squina F.M."/>
            <person name="Sun H."/>
            <person name="Susca A."/>
            <person name="Todd R.B."/>
            <person name="Tsang A."/>
            <person name="Unkles S.E."/>
            <person name="van de Wiele N."/>
            <person name="van Rossen-Uffink D."/>
            <person name="Oliveira J.V."/>
            <person name="Vesth T.C."/>
            <person name="Visser J."/>
            <person name="Yu J.-H."/>
            <person name="Zhou M."/>
            <person name="Andersen M.R."/>
            <person name="Archer D.B."/>
            <person name="Baker S.E."/>
            <person name="Benoit I."/>
            <person name="Brakhage A.A."/>
            <person name="Braus G.H."/>
            <person name="Fischer R."/>
            <person name="Frisvad J.C."/>
            <person name="Goldman G.H."/>
            <person name="Houbraken J."/>
            <person name="Oakley B."/>
            <person name="Pocsi I."/>
            <person name="Scazzocchio C."/>
            <person name="Seiboth B."/>
            <person name="vanKuyk P.A."/>
            <person name="Wortman J."/>
            <person name="Dyer P.S."/>
            <person name="Grigoriev I.V."/>
        </authorList>
    </citation>
    <scope>NUCLEOTIDE SEQUENCE [LARGE SCALE GENOMIC DNA]</scope>
    <source>
        <strain evidence="4">DTO 134E9</strain>
    </source>
</reference>
<dbReference type="SUPFAM" id="SSF52113">
    <property type="entry name" value="BRCT domain"/>
    <property type="match status" value="1"/>
</dbReference>
<feature type="compositionally biased region" description="Acidic residues" evidence="1">
    <location>
        <begin position="640"/>
        <end position="658"/>
    </location>
</feature>
<dbReference type="PROSITE" id="PS50172">
    <property type="entry name" value="BRCT"/>
    <property type="match status" value="1"/>
</dbReference>
<dbReference type="Gene3D" id="3.40.50.10190">
    <property type="entry name" value="BRCT domain"/>
    <property type="match status" value="1"/>
</dbReference>